<gene>
    <name evidence="2" type="ORF">OLC1_LOCUS14678</name>
</gene>
<dbReference type="GO" id="GO:0016747">
    <property type="term" value="F:acyltransferase activity, transferring groups other than amino-acyl groups"/>
    <property type="evidence" value="ECO:0007669"/>
    <property type="project" value="InterPro"/>
</dbReference>
<dbReference type="Proteomes" id="UP001161247">
    <property type="component" value="Chromosome 5"/>
</dbReference>
<feature type="domain" description="N-acetyltransferase" evidence="1">
    <location>
        <begin position="131"/>
        <end position="307"/>
    </location>
</feature>
<dbReference type="CDD" id="cd04301">
    <property type="entry name" value="NAT_SF"/>
    <property type="match status" value="1"/>
</dbReference>
<dbReference type="Pfam" id="PF00583">
    <property type="entry name" value="Acetyltransf_1"/>
    <property type="match status" value="1"/>
</dbReference>
<dbReference type="Gene3D" id="3.40.630.30">
    <property type="match status" value="1"/>
</dbReference>
<dbReference type="PANTHER" id="PTHR47426">
    <property type="entry name" value="ACYL-COA N-ACYLTRANSFERASES (NAT) SUPERFAMILY PROTEIN"/>
    <property type="match status" value="1"/>
</dbReference>
<organism evidence="2 3">
    <name type="scientific">Oldenlandia corymbosa var. corymbosa</name>
    <dbReference type="NCBI Taxonomy" id="529605"/>
    <lineage>
        <taxon>Eukaryota</taxon>
        <taxon>Viridiplantae</taxon>
        <taxon>Streptophyta</taxon>
        <taxon>Embryophyta</taxon>
        <taxon>Tracheophyta</taxon>
        <taxon>Spermatophyta</taxon>
        <taxon>Magnoliopsida</taxon>
        <taxon>eudicotyledons</taxon>
        <taxon>Gunneridae</taxon>
        <taxon>Pentapetalae</taxon>
        <taxon>asterids</taxon>
        <taxon>lamiids</taxon>
        <taxon>Gentianales</taxon>
        <taxon>Rubiaceae</taxon>
        <taxon>Rubioideae</taxon>
        <taxon>Spermacoceae</taxon>
        <taxon>Hedyotis-Oldenlandia complex</taxon>
        <taxon>Oldenlandia</taxon>
    </lineage>
</organism>
<reference evidence="2" key="1">
    <citation type="submission" date="2023-03" db="EMBL/GenBank/DDBJ databases">
        <authorList>
            <person name="Julca I."/>
        </authorList>
    </citation>
    <scope>NUCLEOTIDE SEQUENCE</scope>
</reference>
<evidence type="ECO:0000259" key="1">
    <source>
        <dbReference type="PROSITE" id="PS51186"/>
    </source>
</evidence>
<dbReference type="PANTHER" id="PTHR47426:SF4">
    <property type="entry name" value="N-ACETYLTRANSFERASE DOMAIN-CONTAINING PROTEIN"/>
    <property type="match status" value="1"/>
</dbReference>
<proteinExistence type="predicted"/>
<accession>A0AAV1DE94</accession>
<dbReference type="InterPro" id="IPR000182">
    <property type="entry name" value="GNAT_dom"/>
</dbReference>
<sequence>MELRTAFLPQLEVRQPQLTGFFPRRLTMKRELETPVVVAVSNSNRDTFPTSHCGWKHLEVHSNDHQRVRHLPLPKVESPKGPELSFIRLQPTDQETAGLYMRKFGRFVAREALLDEEIWTAAYLRAEAHWESVSYMRHVDNYKIKYAEQEFYALKRRCSGQDGNSLKCFCFVAVKKEEKNVRRTVINSVVGTLDLSVRQFVQGETYPGEVNRVSPVLVRHDPFDRHKYAYISNVCVAKYARRQGIASNLLYLATEVATTTGLKQLFVHVNADNKPAQELYEKTGFKIVEASASTLSKDQRLLMSIDL</sequence>
<dbReference type="PROSITE" id="PS51186">
    <property type="entry name" value="GNAT"/>
    <property type="match status" value="1"/>
</dbReference>
<keyword evidence="3" id="KW-1185">Reference proteome</keyword>
<name>A0AAV1DE94_OLDCO</name>
<dbReference type="SUPFAM" id="SSF55729">
    <property type="entry name" value="Acyl-CoA N-acyltransferases (Nat)"/>
    <property type="match status" value="1"/>
</dbReference>
<dbReference type="InterPro" id="IPR016181">
    <property type="entry name" value="Acyl_CoA_acyltransferase"/>
</dbReference>
<protein>
    <submittedName>
        <fullName evidence="2">OLC1v1005183C1</fullName>
    </submittedName>
</protein>
<evidence type="ECO:0000313" key="3">
    <source>
        <dbReference type="Proteomes" id="UP001161247"/>
    </source>
</evidence>
<evidence type="ECO:0000313" key="2">
    <source>
        <dbReference type="EMBL" id="CAI9106115.1"/>
    </source>
</evidence>
<dbReference type="AlphaFoldDB" id="A0AAV1DE94"/>
<dbReference type="EMBL" id="OX459122">
    <property type="protein sequence ID" value="CAI9106115.1"/>
    <property type="molecule type" value="Genomic_DNA"/>
</dbReference>